<proteinExistence type="predicted"/>
<name>A0A151U7H7_CAJCA</name>
<dbReference type="AlphaFoldDB" id="A0A151U7H7"/>
<accession>A0A151U7H7</accession>
<dbReference type="EMBL" id="CM003604">
    <property type="protein sequence ID" value="KYP75276.1"/>
    <property type="molecule type" value="Genomic_DNA"/>
</dbReference>
<evidence type="ECO:0000313" key="2">
    <source>
        <dbReference type="Proteomes" id="UP000075243"/>
    </source>
</evidence>
<dbReference type="STRING" id="3821.A0A151U7H7"/>
<keyword evidence="2" id="KW-1185">Reference proteome</keyword>
<gene>
    <name evidence="1" type="ORF">KK1_007995</name>
</gene>
<dbReference type="Proteomes" id="UP000075243">
    <property type="component" value="Chromosome 2"/>
</dbReference>
<feature type="non-terminal residue" evidence="1">
    <location>
        <position position="1"/>
    </location>
</feature>
<dbReference type="Gramene" id="C.cajan_07771.t">
    <property type="protein sequence ID" value="C.cajan_07771.t"/>
    <property type="gene ID" value="C.cajan_07771"/>
</dbReference>
<evidence type="ECO:0000313" key="1">
    <source>
        <dbReference type="EMBL" id="KYP75276.1"/>
    </source>
</evidence>
<reference evidence="1 2" key="1">
    <citation type="journal article" date="2012" name="Nat. Biotechnol.">
        <title>Draft genome sequence of pigeonpea (Cajanus cajan), an orphan legume crop of resource-poor farmers.</title>
        <authorList>
            <person name="Varshney R.K."/>
            <person name="Chen W."/>
            <person name="Li Y."/>
            <person name="Bharti A.K."/>
            <person name="Saxena R.K."/>
            <person name="Schlueter J.A."/>
            <person name="Donoghue M.T."/>
            <person name="Azam S."/>
            <person name="Fan G."/>
            <person name="Whaley A.M."/>
            <person name="Farmer A.D."/>
            <person name="Sheridan J."/>
            <person name="Iwata A."/>
            <person name="Tuteja R."/>
            <person name="Penmetsa R.V."/>
            <person name="Wu W."/>
            <person name="Upadhyaya H.D."/>
            <person name="Yang S.P."/>
            <person name="Shah T."/>
            <person name="Saxena K.B."/>
            <person name="Michael T."/>
            <person name="McCombie W.R."/>
            <person name="Yang B."/>
            <person name="Zhang G."/>
            <person name="Yang H."/>
            <person name="Wang J."/>
            <person name="Spillane C."/>
            <person name="Cook D.R."/>
            <person name="May G.D."/>
            <person name="Xu X."/>
            <person name="Jackson S.A."/>
        </authorList>
    </citation>
    <scope>NUCLEOTIDE SEQUENCE [LARGE SCALE GENOMIC DNA]</scope>
    <source>
        <strain evidence="2">cv. Asha</strain>
    </source>
</reference>
<sequence length="97" mass="11176">GLRSLQARKLGVVNYLDALKLQEKLCTYAVGKRKTVHNLLIPNFVEKIELTMIKLAAMYGVNVTMTEQLISCFARIFDYSNLIWKEDATIFFDKETE</sequence>
<protein>
    <submittedName>
        <fullName evidence="1">Uncharacterized protein</fullName>
    </submittedName>
</protein>
<organism evidence="1 2">
    <name type="scientific">Cajanus cajan</name>
    <name type="common">Pigeon pea</name>
    <name type="synonym">Cajanus indicus</name>
    <dbReference type="NCBI Taxonomy" id="3821"/>
    <lineage>
        <taxon>Eukaryota</taxon>
        <taxon>Viridiplantae</taxon>
        <taxon>Streptophyta</taxon>
        <taxon>Embryophyta</taxon>
        <taxon>Tracheophyta</taxon>
        <taxon>Spermatophyta</taxon>
        <taxon>Magnoliopsida</taxon>
        <taxon>eudicotyledons</taxon>
        <taxon>Gunneridae</taxon>
        <taxon>Pentapetalae</taxon>
        <taxon>rosids</taxon>
        <taxon>fabids</taxon>
        <taxon>Fabales</taxon>
        <taxon>Fabaceae</taxon>
        <taxon>Papilionoideae</taxon>
        <taxon>50 kb inversion clade</taxon>
        <taxon>NPAAA clade</taxon>
        <taxon>indigoferoid/millettioid clade</taxon>
        <taxon>Phaseoleae</taxon>
        <taxon>Cajanus</taxon>
    </lineage>
</organism>